<comment type="similarity">
    <text evidence="1 5">Belongs to the R-transferase family.</text>
</comment>
<comment type="caution">
    <text evidence="9">The sequence shown here is derived from an EMBL/GenBank/DDBJ whole genome shotgun (WGS) entry which is preliminary data.</text>
</comment>
<gene>
    <name evidence="9" type="ORF">KP79_PYT15880</name>
</gene>
<dbReference type="Pfam" id="PF04377">
    <property type="entry name" value="ATE_C"/>
    <property type="match status" value="1"/>
</dbReference>
<dbReference type="EMBL" id="NEDP02003369">
    <property type="protein sequence ID" value="OWF48821.1"/>
    <property type="molecule type" value="Genomic_DNA"/>
</dbReference>
<dbReference type="PIRSF" id="PIRSF037207">
    <property type="entry name" value="ATE1_euk"/>
    <property type="match status" value="1"/>
</dbReference>
<evidence type="ECO:0000256" key="4">
    <source>
        <dbReference type="ARBA" id="ARBA00023315"/>
    </source>
</evidence>
<dbReference type="STRING" id="6573.A0A210QJN5"/>
<dbReference type="Pfam" id="PF04376">
    <property type="entry name" value="ATE_N"/>
    <property type="match status" value="1"/>
</dbReference>
<evidence type="ECO:0000259" key="7">
    <source>
        <dbReference type="Pfam" id="PF04376"/>
    </source>
</evidence>
<dbReference type="InterPro" id="IPR016181">
    <property type="entry name" value="Acyl_CoA_acyltransferase"/>
</dbReference>
<dbReference type="PANTHER" id="PTHR21367">
    <property type="entry name" value="ARGININE-TRNA-PROTEIN TRANSFERASE 1"/>
    <property type="match status" value="1"/>
</dbReference>
<keyword evidence="4 5" id="KW-0012">Acyltransferase</keyword>
<feature type="domain" description="N-end rule aminoacyl transferase C-terminal" evidence="8">
    <location>
        <begin position="309"/>
        <end position="448"/>
    </location>
</feature>
<comment type="function">
    <text evidence="5">Involved in the post-translational conjugation of arginine to the N-terminal aspartate or glutamate of a protein. This arginylation is required for degradation of the protein via the ubiquitin pathway.</text>
</comment>
<dbReference type="PANTHER" id="PTHR21367:SF1">
    <property type="entry name" value="ARGINYL-TRNA--PROTEIN TRANSFERASE 1"/>
    <property type="match status" value="1"/>
</dbReference>
<evidence type="ECO:0000259" key="8">
    <source>
        <dbReference type="Pfam" id="PF04377"/>
    </source>
</evidence>
<dbReference type="OrthoDB" id="74183at2759"/>
<comment type="catalytic activity">
    <reaction evidence="5">
        <text>an N-terminal L-alpha-aminoacyl-[protein] + L-arginyl-tRNA(Arg) = an N-terminal L-arginyl-L-aminoacyl-[protein] + tRNA(Arg) + H(+)</text>
        <dbReference type="Rhea" id="RHEA:10208"/>
        <dbReference type="Rhea" id="RHEA-COMP:9658"/>
        <dbReference type="Rhea" id="RHEA-COMP:9673"/>
        <dbReference type="Rhea" id="RHEA-COMP:10636"/>
        <dbReference type="Rhea" id="RHEA-COMP:10638"/>
        <dbReference type="ChEBI" id="CHEBI:15378"/>
        <dbReference type="ChEBI" id="CHEBI:78442"/>
        <dbReference type="ChEBI" id="CHEBI:78513"/>
        <dbReference type="ChEBI" id="CHEBI:78597"/>
        <dbReference type="ChEBI" id="CHEBI:83562"/>
        <dbReference type="EC" id="2.3.2.8"/>
    </reaction>
</comment>
<dbReference type="Proteomes" id="UP000242188">
    <property type="component" value="Unassembled WGS sequence"/>
</dbReference>
<keyword evidence="10" id="KW-1185">Reference proteome</keyword>
<accession>A0A210QJN5</accession>
<evidence type="ECO:0000256" key="5">
    <source>
        <dbReference type="PIRNR" id="PIRNR037207"/>
    </source>
</evidence>
<keyword evidence="2 5" id="KW-0808">Transferase</keyword>
<dbReference type="GO" id="GO:0005737">
    <property type="term" value="C:cytoplasm"/>
    <property type="evidence" value="ECO:0007669"/>
    <property type="project" value="TreeGrafter"/>
</dbReference>
<evidence type="ECO:0000256" key="2">
    <source>
        <dbReference type="ARBA" id="ARBA00022679"/>
    </source>
</evidence>
<evidence type="ECO:0000256" key="6">
    <source>
        <dbReference type="SAM" id="MobiDB-lite"/>
    </source>
</evidence>
<dbReference type="InterPro" id="IPR017137">
    <property type="entry name" value="Arg-tRNA-P_Trfase_1_euk"/>
</dbReference>
<evidence type="ECO:0000256" key="1">
    <source>
        <dbReference type="ARBA" id="ARBA00009991"/>
    </source>
</evidence>
<dbReference type="InterPro" id="IPR030700">
    <property type="entry name" value="N-end_Aminoacyl_Trfase"/>
</dbReference>
<protein>
    <recommendedName>
        <fullName evidence="5">Arginyl-tRNA--protein transferase 1</fullName>
        <shortName evidence="5">Arginyltransferase 1</shortName>
        <shortName evidence="5">R-transferase 1</shortName>
        <ecNumber evidence="5">2.3.2.8</ecNumber>
    </recommendedName>
    <alternativeName>
        <fullName evidence="5">Arginine-tRNA--protein transferase 1</fullName>
    </alternativeName>
</protein>
<keyword evidence="3 5" id="KW-0833">Ubl conjugation pathway</keyword>
<evidence type="ECO:0000256" key="3">
    <source>
        <dbReference type="ARBA" id="ARBA00022786"/>
    </source>
</evidence>
<dbReference type="GO" id="GO:0004057">
    <property type="term" value="F:arginyl-tRNA--protein transferase activity"/>
    <property type="evidence" value="ECO:0007669"/>
    <property type="project" value="UniProtKB-EC"/>
</dbReference>
<organism evidence="9 10">
    <name type="scientific">Mizuhopecten yessoensis</name>
    <name type="common">Japanese scallop</name>
    <name type="synonym">Patinopecten yessoensis</name>
    <dbReference type="NCBI Taxonomy" id="6573"/>
    <lineage>
        <taxon>Eukaryota</taxon>
        <taxon>Metazoa</taxon>
        <taxon>Spiralia</taxon>
        <taxon>Lophotrochozoa</taxon>
        <taxon>Mollusca</taxon>
        <taxon>Bivalvia</taxon>
        <taxon>Autobranchia</taxon>
        <taxon>Pteriomorphia</taxon>
        <taxon>Pectinida</taxon>
        <taxon>Pectinoidea</taxon>
        <taxon>Pectinidae</taxon>
        <taxon>Mizuhopecten</taxon>
    </lineage>
</organism>
<feature type="domain" description="N-end aminoacyl transferase N-terminal" evidence="7">
    <location>
        <begin position="18"/>
        <end position="88"/>
    </location>
</feature>
<dbReference type="AlphaFoldDB" id="A0A210QJN5"/>
<evidence type="ECO:0000313" key="9">
    <source>
        <dbReference type="EMBL" id="OWF48821.1"/>
    </source>
</evidence>
<dbReference type="SUPFAM" id="SSF55729">
    <property type="entry name" value="Acyl-CoA N-acyltransferases (Nat)"/>
    <property type="match status" value="1"/>
</dbReference>
<reference evidence="9 10" key="1">
    <citation type="journal article" date="2017" name="Nat. Ecol. Evol.">
        <title>Scallop genome provides insights into evolution of bilaterian karyotype and development.</title>
        <authorList>
            <person name="Wang S."/>
            <person name="Zhang J."/>
            <person name="Jiao W."/>
            <person name="Li J."/>
            <person name="Xun X."/>
            <person name="Sun Y."/>
            <person name="Guo X."/>
            <person name="Huan P."/>
            <person name="Dong B."/>
            <person name="Zhang L."/>
            <person name="Hu X."/>
            <person name="Sun X."/>
            <person name="Wang J."/>
            <person name="Zhao C."/>
            <person name="Wang Y."/>
            <person name="Wang D."/>
            <person name="Huang X."/>
            <person name="Wang R."/>
            <person name="Lv J."/>
            <person name="Li Y."/>
            <person name="Zhang Z."/>
            <person name="Liu B."/>
            <person name="Lu W."/>
            <person name="Hui Y."/>
            <person name="Liang J."/>
            <person name="Zhou Z."/>
            <person name="Hou R."/>
            <person name="Li X."/>
            <person name="Liu Y."/>
            <person name="Li H."/>
            <person name="Ning X."/>
            <person name="Lin Y."/>
            <person name="Zhao L."/>
            <person name="Xing Q."/>
            <person name="Dou J."/>
            <person name="Li Y."/>
            <person name="Mao J."/>
            <person name="Guo H."/>
            <person name="Dou H."/>
            <person name="Li T."/>
            <person name="Mu C."/>
            <person name="Jiang W."/>
            <person name="Fu Q."/>
            <person name="Fu X."/>
            <person name="Miao Y."/>
            <person name="Liu J."/>
            <person name="Yu Q."/>
            <person name="Li R."/>
            <person name="Liao H."/>
            <person name="Li X."/>
            <person name="Kong Y."/>
            <person name="Jiang Z."/>
            <person name="Chourrout D."/>
            <person name="Li R."/>
            <person name="Bao Z."/>
        </authorList>
    </citation>
    <scope>NUCLEOTIDE SEQUENCE [LARGE SCALE GENOMIC DNA]</scope>
    <source>
        <strain evidence="9 10">PY_sf001</strain>
    </source>
</reference>
<dbReference type="InterPro" id="IPR007472">
    <property type="entry name" value="N-end_Aminoacyl_Trfase_C"/>
</dbReference>
<proteinExistence type="inferred from homology"/>
<dbReference type="InterPro" id="IPR007471">
    <property type="entry name" value="N-end_Aminoacyl_Trfase_N"/>
</dbReference>
<dbReference type="EC" id="2.3.2.8" evidence="5"/>
<feature type="compositionally biased region" description="Basic and acidic residues" evidence="6">
    <location>
        <begin position="105"/>
        <end position="116"/>
    </location>
</feature>
<feature type="region of interest" description="Disordered" evidence="6">
    <location>
        <begin position="103"/>
        <end position="169"/>
    </location>
</feature>
<name>A0A210QJN5_MIZYE</name>
<sequence length="537" mass="61263">MATVDPCIVEYHGGGGAHKCGYCGNNGSCSHGLWAHSLTVQDYQDLIDRGWRRSGKYCYKPTMNKTCCPNYTIKMEALNFKMNKSHKKILKQMNKYLIHGTVKGEPAKSSETKPKPEVSGAAKPTEDSTSGNITDATPGHAPKAPPRPGSGADPNKPQMRKAKDIRLERKQSRNLIKLQSMTEEEAKAAQELVKGLDREASTMSTMSICSSKNEAKTLADYLSEPDKAEKCVHKLEIRLVKSNPRSKEFEESFKESHQVYHKYQMGIHHDPPHKPNESQYTRFLCDSPLQIRLVRTAPQSNEFKSSDKESAEVFKKYQMKVHKDQPYECDRDQWLNFLVHSPLKEETKKGGLPQGYGSFHQHYILDGKIIAVGVIDILPYCVSSVYLYYHPDYDFLSLGTYTALREIAFVQELNKKAPDLIYYYMGYYIHSCPKMKYKGQYFPSFLLCPETYTWLPIAECAPKLDVNKYSRFAADDVEDDGAKLEIDTVLVLFCRQIMTYEIYKALNAKARDAKEVMEYALFVGRKCAQRLLLFRKS</sequence>
<evidence type="ECO:0000313" key="10">
    <source>
        <dbReference type="Proteomes" id="UP000242188"/>
    </source>
</evidence>